<reference evidence="2" key="1">
    <citation type="journal article" date="2016" name="Mol. Biol. Evol.">
        <title>Comparative Genomics of Early-Diverging Mushroom-Forming Fungi Provides Insights into the Origins of Lignocellulose Decay Capabilities.</title>
        <authorList>
            <person name="Nagy L.G."/>
            <person name="Riley R."/>
            <person name="Tritt A."/>
            <person name="Adam C."/>
            <person name="Daum C."/>
            <person name="Floudas D."/>
            <person name="Sun H."/>
            <person name="Yadav J.S."/>
            <person name="Pangilinan J."/>
            <person name="Larsson K.H."/>
            <person name="Matsuura K."/>
            <person name="Barry K."/>
            <person name="Labutti K."/>
            <person name="Kuo R."/>
            <person name="Ohm R.A."/>
            <person name="Bhattacharya S.S."/>
            <person name="Shirouzu T."/>
            <person name="Yoshinaga Y."/>
            <person name="Martin F.M."/>
            <person name="Grigoriev I.V."/>
            <person name="Hibbett D.S."/>
        </authorList>
    </citation>
    <scope>NUCLEOTIDE SEQUENCE [LARGE SCALE GENOMIC DNA]</scope>
    <source>
        <strain evidence="2">CBS 109695</strain>
    </source>
</reference>
<evidence type="ECO:0000256" key="1">
    <source>
        <dbReference type="SAM" id="MobiDB-lite"/>
    </source>
</evidence>
<gene>
    <name evidence="2" type="ORF">FIBSPDRAFT_952373</name>
</gene>
<accession>A0A166LK97</accession>
<sequence>MSPDSHILDTLQRATSTRNMLSATRNSNGRFAKKTQIPSPRSSPVESISSSFSDYDIPTPDHIDTEIDISDIDSEYHHSASPFGFHTPVHSGIGNFVSLDTPLSSQPSSPPVPHPHLPNTFPTGTDIFTTPFTYPPVPPAPPAPPAPPVPQQRRRMSIQRIEMFFGDGRDSENPQDFIKMLEVSFDHDSSLTPAQKCERFRRHCRSTMDAEEWYDTLDATTIADWDKLKTAFNIQWPPRQRIKPTTAERTKELRNNLLADEDILKRVEKGGITVYGFAAWISEITRMAALCDTGNAHIQSVYETLPKIMRDQVAETTLTDWATFATAVRGVSIAKLRDAIKEETRHKAIEEQLADLARRARVPLATSASAMEELQRALGGLSLGTPITPRPYVMNAPAAHTGGAQRGTRLFASYPNSTTPAAPAPAPAPYIPAPPRAPVLFRPANERLVDLLRTALPQHPDTAAGHAAYVRQIADYATQHGSTKPHETRPYPLKPGTLAVSTGACFKCGTDLPRRHTSRECFSATPVPDAELRYRMVAAVCHGLIRGPQPPEGFVAQAVRMIEVTNLTEAQLADLQAEGAFITEIDQGNGNGLLV</sequence>
<feature type="compositionally biased region" description="Low complexity" evidence="1">
    <location>
        <begin position="38"/>
        <end position="53"/>
    </location>
</feature>
<evidence type="ECO:0000313" key="2">
    <source>
        <dbReference type="EMBL" id="KZP23045.1"/>
    </source>
</evidence>
<organism evidence="2">
    <name type="scientific">Athelia psychrophila</name>
    <dbReference type="NCBI Taxonomy" id="1759441"/>
    <lineage>
        <taxon>Eukaryota</taxon>
        <taxon>Fungi</taxon>
        <taxon>Dikarya</taxon>
        <taxon>Basidiomycota</taxon>
        <taxon>Agaricomycotina</taxon>
        <taxon>Agaricomycetes</taxon>
        <taxon>Agaricomycetidae</taxon>
        <taxon>Atheliales</taxon>
        <taxon>Atheliaceae</taxon>
        <taxon>Athelia</taxon>
    </lineage>
</organism>
<evidence type="ECO:0008006" key="3">
    <source>
        <dbReference type="Google" id="ProtNLM"/>
    </source>
</evidence>
<dbReference type="OrthoDB" id="3260975at2759"/>
<protein>
    <recommendedName>
        <fullName evidence="3">Retrotransposon gag domain-containing protein</fullName>
    </recommendedName>
</protein>
<dbReference type="AlphaFoldDB" id="A0A166LK97"/>
<dbReference type="STRING" id="436010.A0A166LK97"/>
<proteinExistence type="predicted"/>
<feature type="region of interest" description="Disordered" evidence="1">
    <location>
        <begin position="1"/>
        <end position="59"/>
    </location>
</feature>
<dbReference type="EMBL" id="KV417535">
    <property type="protein sequence ID" value="KZP23045.1"/>
    <property type="molecule type" value="Genomic_DNA"/>
</dbReference>
<feature type="compositionally biased region" description="Polar residues" evidence="1">
    <location>
        <begin position="12"/>
        <end position="29"/>
    </location>
</feature>
<name>A0A166LK97_9AGAM</name>